<evidence type="ECO:0000313" key="1">
    <source>
        <dbReference type="EMBL" id="KAI8045301.1"/>
    </source>
</evidence>
<sequence>MISPHPHSGCDSVYLCLAADLADSKLLALYADVSRPLLYCSIARLYIKMHIPPRSSYFFQKPFTTLKTGSKGGGKFNLRKPTKRTQRDFDFWLIFYLPNPL</sequence>
<dbReference type="AlphaFoldDB" id="A0A9P9YY99"/>
<name>A0A9P9YY99_9MUSC</name>
<organism evidence="1 2">
    <name type="scientific">Drosophila gunungcola</name>
    <name type="common">fruit fly</name>
    <dbReference type="NCBI Taxonomy" id="103775"/>
    <lineage>
        <taxon>Eukaryota</taxon>
        <taxon>Metazoa</taxon>
        <taxon>Ecdysozoa</taxon>
        <taxon>Arthropoda</taxon>
        <taxon>Hexapoda</taxon>
        <taxon>Insecta</taxon>
        <taxon>Pterygota</taxon>
        <taxon>Neoptera</taxon>
        <taxon>Endopterygota</taxon>
        <taxon>Diptera</taxon>
        <taxon>Brachycera</taxon>
        <taxon>Muscomorpha</taxon>
        <taxon>Ephydroidea</taxon>
        <taxon>Drosophilidae</taxon>
        <taxon>Drosophila</taxon>
        <taxon>Sophophora</taxon>
    </lineage>
</organism>
<comment type="caution">
    <text evidence="1">The sequence shown here is derived from an EMBL/GenBank/DDBJ whole genome shotgun (WGS) entry which is preliminary data.</text>
</comment>
<proteinExistence type="predicted"/>
<evidence type="ECO:0000313" key="2">
    <source>
        <dbReference type="Proteomes" id="UP001059596"/>
    </source>
</evidence>
<accession>A0A9P9YY99</accession>
<reference evidence="1" key="1">
    <citation type="journal article" date="2023" name="Genome Biol. Evol.">
        <title>Long-read-based Genome Assembly of Drosophila gunungcola Reveals Fewer Chemosensory Genes in Flower-breeding Species.</title>
        <authorList>
            <person name="Negi A."/>
            <person name="Liao B.Y."/>
            <person name="Yeh S.D."/>
        </authorList>
    </citation>
    <scope>NUCLEOTIDE SEQUENCE</scope>
    <source>
        <strain evidence="1">Sukarami</strain>
    </source>
</reference>
<dbReference type="Proteomes" id="UP001059596">
    <property type="component" value="Chromosome 3R"/>
</dbReference>
<dbReference type="EMBL" id="JAMKOV010000001">
    <property type="protein sequence ID" value="KAI8045301.1"/>
    <property type="molecule type" value="Genomic_DNA"/>
</dbReference>
<gene>
    <name evidence="1" type="ORF">M5D96_001481</name>
</gene>
<keyword evidence="2" id="KW-1185">Reference proteome</keyword>
<protein>
    <submittedName>
        <fullName evidence="1">Uncharacterized protein</fullName>
    </submittedName>
</protein>